<accession>A0A6J3KXN0</accession>
<evidence type="ECO:0000256" key="2">
    <source>
        <dbReference type="ARBA" id="ARBA00022532"/>
    </source>
</evidence>
<dbReference type="PANTHER" id="PTHR11540">
    <property type="entry name" value="MALATE AND LACTATE DEHYDROGENASE"/>
    <property type="match status" value="1"/>
</dbReference>
<dbReference type="Pfam" id="PF02866">
    <property type="entry name" value="Ldh_1_C"/>
    <property type="match status" value="1"/>
</dbReference>
<evidence type="ECO:0000313" key="8">
    <source>
        <dbReference type="RefSeq" id="XP_033356916.1"/>
    </source>
</evidence>
<proteinExistence type="predicted"/>
<sequence length="390" mass="43112">MIGSKRYLLVSMEKCIPRRFYRNISNMPIDDEKSKCAKDKGNGQKSKKEANVNIKPQLKNYDSFSPDHKGDIKVCMIGGGESLMYAAVLLKQFRLIKRIHVVDTKDSLANAILDISHIDTSPRVKYFKRKHLKEALKEIDIIALMDETNANIDVSPAAQFEAASTYVSEMAEQMVQLSSESLVAVFTRPVTAILPMVSEIYKLAGWWDPDRIIGSTAHDRMRMEALTANLLDLNPAFLSVPMVGGADSNTIVPLLSCASPINRFNNAQQEMLLQSLRTADKEMANIEFKGPVLSDGAAAAKLILALVEGLSGYKNVISSAYVRSNILPGCRYFTSQLQFGPGGIQKNFGLPKMSAAEIVLVEQAIPSINEYIEMGSKTVHNNRHITLKTV</sequence>
<dbReference type="InterPro" id="IPR022383">
    <property type="entry name" value="Lactate/malate_DH_C"/>
</dbReference>
<dbReference type="InterPro" id="IPR036291">
    <property type="entry name" value="NAD(P)-bd_dom_sf"/>
</dbReference>
<reference evidence="8" key="1">
    <citation type="submission" date="2025-08" db="UniProtKB">
        <authorList>
            <consortium name="RefSeq"/>
        </authorList>
    </citation>
    <scope>IDENTIFICATION</scope>
    <source>
        <tissue evidence="8">Muscle</tissue>
    </source>
</reference>
<feature type="compositionally biased region" description="Basic and acidic residues" evidence="5">
    <location>
        <begin position="32"/>
        <end position="50"/>
    </location>
</feature>
<dbReference type="SUPFAM" id="SSF51735">
    <property type="entry name" value="NAD(P)-binding Rossmann-fold domains"/>
    <property type="match status" value="1"/>
</dbReference>
<keyword evidence="2" id="KW-0816">Tricarboxylic acid cycle</keyword>
<evidence type="ECO:0000256" key="1">
    <source>
        <dbReference type="ARBA" id="ARBA00012995"/>
    </source>
</evidence>
<protein>
    <recommendedName>
        <fullName evidence="1">malate dehydrogenase</fullName>
        <ecNumber evidence="1">1.1.1.37</ecNumber>
    </recommendedName>
</protein>
<dbReference type="RefSeq" id="XP_033356916.1">
    <property type="nucleotide sequence ID" value="XM_033501025.1"/>
</dbReference>
<evidence type="ECO:0000256" key="4">
    <source>
        <dbReference type="ARBA" id="ARBA00023027"/>
    </source>
</evidence>
<keyword evidence="4" id="KW-0520">NAD</keyword>
<gene>
    <name evidence="8" type="primary">LOC117237257</name>
</gene>
<feature type="region of interest" description="Disordered" evidence="5">
    <location>
        <begin position="32"/>
        <end position="52"/>
    </location>
</feature>
<dbReference type="InterPro" id="IPR015955">
    <property type="entry name" value="Lactate_DH/Glyco_Ohase_4_C"/>
</dbReference>
<dbReference type="GO" id="GO:0005739">
    <property type="term" value="C:mitochondrion"/>
    <property type="evidence" value="ECO:0007669"/>
    <property type="project" value="TreeGrafter"/>
</dbReference>
<dbReference type="SUPFAM" id="SSF56327">
    <property type="entry name" value="LDH C-terminal domain-like"/>
    <property type="match status" value="1"/>
</dbReference>
<evidence type="ECO:0000259" key="6">
    <source>
        <dbReference type="Pfam" id="PF02866"/>
    </source>
</evidence>
<dbReference type="EC" id="1.1.1.37" evidence="1"/>
<evidence type="ECO:0000256" key="3">
    <source>
        <dbReference type="ARBA" id="ARBA00023002"/>
    </source>
</evidence>
<dbReference type="AlphaFoldDB" id="A0A6J3KXN0"/>
<keyword evidence="7" id="KW-1185">Reference proteome</keyword>
<name>A0A6J3KXN0_9HYME</name>
<dbReference type="Gene3D" id="3.40.50.720">
    <property type="entry name" value="NAD(P)-binding Rossmann-like Domain"/>
    <property type="match status" value="1"/>
</dbReference>
<dbReference type="Proteomes" id="UP000504631">
    <property type="component" value="Unplaced"/>
</dbReference>
<dbReference type="GeneID" id="117237257"/>
<dbReference type="KEGG" id="bvk:117237257"/>
<feature type="domain" description="Lactate/malate dehydrogenase C-terminal" evidence="6">
    <location>
        <begin position="217"/>
        <end position="376"/>
    </location>
</feature>
<dbReference type="GO" id="GO:0006099">
    <property type="term" value="P:tricarboxylic acid cycle"/>
    <property type="evidence" value="ECO:0007669"/>
    <property type="project" value="UniProtKB-KW"/>
</dbReference>
<dbReference type="Gene3D" id="3.90.110.10">
    <property type="entry name" value="Lactate dehydrogenase/glycoside hydrolase, family 4, C-terminal"/>
    <property type="match status" value="1"/>
</dbReference>
<evidence type="ECO:0000256" key="5">
    <source>
        <dbReference type="SAM" id="MobiDB-lite"/>
    </source>
</evidence>
<evidence type="ECO:0000313" key="7">
    <source>
        <dbReference type="Proteomes" id="UP000504631"/>
    </source>
</evidence>
<dbReference type="PANTHER" id="PTHR11540:SF16">
    <property type="entry name" value="MALATE DEHYDROGENASE, MITOCHONDRIAL"/>
    <property type="match status" value="1"/>
</dbReference>
<organism evidence="7 8">
    <name type="scientific">Bombus vosnesenskii</name>
    <dbReference type="NCBI Taxonomy" id="207650"/>
    <lineage>
        <taxon>Eukaryota</taxon>
        <taxon>Metazoa</taxon>
        <taxon>Ecdysozoa</taxon>
        <taxon>Arthropoda</taxon>
        <taxon>Hexapoda</taxon>
        <taxon>Insecta</taxon>
        <taxon>Pterygota</taxon>
        <taxon>Neoptera</taxon>
        <taxon>Endopterygota</taxon>
        <taxon>Hymenoptera</taxon>
        <taxon>Apocrita</taxon>
        <taxon>Aculeata</taxon>
        <taxon>Apoidea</taxon>
        <taxon>Anthophila</taxon>
        <taxon>Apidae</taxon>
        <taxon>Bombus</taxon>
        <taxon>Pyrobombus</taxon>
    </lineage>
</organism>
<dbReference type="GO" id="GO:0030060">
    <property type="term" value="F:L-malate dehydrogenase (NAD+) activity"/>
    <property type="evidence" value="ECO:0007669"/>
    <property type="project" value="UniProtKB-EC"/>
</dbReference>
<keyword evidence="3" id="KW-0560">Oxidoreductase</keyword>